<feature type="domain" description="HTH lysR-type" evidence="5">
    <location>
        <begin position="3"/>
        <end position="60"/>
    </location>
</feature>
<dbReference type="Proteomes" id="UP001156670">
    <property type="component" value="Unassembled WGS sequence"/>
</dbReference>
<evidence type="ECO:0000256" key="3">
    <source>
        <dbReference type="ARBA" id="ARBA00023125"/>
    </source>
</evidence>
<dbReference type="InterPro" id="IPR036388">
    <property type="entry name" value="WH-like_DNA-bd_sf"/>
</dbReference>
<comment type="caution">
    <text evidence="6">The sequence shown here is derived from an EMBL/GenBank/DDBJ whole genome shotgun (WGS) entry which is preliminary data.</text>
</comment>
<dbReference type="PANTHER" id="PTHR30346:SF28">
    <property type="entry name" value="HTH-TYPE TRANSCRIPTIONAL REGULATOR CYNR"/>
    <property type="match status" value="1"/>
</dbReference>
<dbReference type="InterPro" id="IPR036390">
    <property type="entry name" value="WH_DNA-bd_sf"/>
</dbReference>
<evidence type="ECO:0000256" key="1">
    <source>
        <dbReference type="ARBA" id="ARBA00009437"/>
    </source>
</evidence>
<keyword evidence="4" id="KW-0804">Transcription</keyword>
<keyword evidence="3" id="KW-0238">DNA-binding</keyword>
<dbReference type="InterPro" id="IPR005119">
    <property type="entry name" value="LysR_subst-bd"/>
</dbReference>
<dbReference type="Gene3D" id="1.10.10.10">
    <property type="entry name" value="Winged helix-like DNA-binding domain superfamily/Winged helix DNA-binding domain"/>
    <property type="match status" value="1"/>
</dbReference>
<name>A0ABQ5XR38_9GAMM</name>
<dbReference type="PROSITE" id="PS50931">
    <property type="entry name" value="HTH_LYSR"/>
    <property type="match status" value="1"/>
</dbReference>
<sequence length="292" mass="32545">MNVEMRYLHTFRVVCEAGSLRAAAGILHRTEQAVSYQLRKLEEALGMPVFHRGGGRLTPNAAGERLLTFCRDMGRDWEKLHEELRDTVVSESPLRISAVSGFGRYQLLPLFRNGPLADIPIRMRYPTADDVVRHVESGAADIGFVHRMDAHERLSHIPVGAEEIVLIGSTRAQPMPSLDFESLRRADYVTYDESDYVFATWFTQMVGMNITSLNAVAHFEELEEVLDWVAAGRGVSIVPASCIVDHEAQGDVLALRKPDVACSNTIYAVLDPARQHAAIARTLQAVREHAQL</sequence>
<comment type="similarity">
    <text evidence="1">Belongs to the LysR transcriptional regulatory family.</text>
</comment>
<gene>
    <name evidence="6" type="ORF">GCM10007901_31610</name>
</gene>
<evidence type="ECO:0000256" key="4">
    <source>
        <dbReference type="ARBA" id="ARBA00023163"/>
    </source>
</evidence>
<keyword evidence="7" id="KW-1185">Reference proteome</keyword>
<dbReference type="InterPro" id="IPR000847">
    <property type="entry name" value="LysR_HTH_N"/>
</dbReference>
<keyword evidence="2" id="KW-0805">Transcription regulation</keyword>
<evidence type="ECO:0000313" key="6">
    <source>
        <dbReference type="EMBL" id="GLQ94210.1"/>
    </source>
</evidence>
<reference evidence="7" key="1">
    <citation type="journal article" date="2019" name="Int. J. Syst. Evol. Microbiol.">
        <title>The Global Catalogue of Microorganisms (GCM) 10K type strain sequencing project: providing services to taxonomists for standard genome sequencing and annotation.</title>
        <authorList>
            <consortium name="The Broad Institute Genomics Platform"/>
            <consortium name="The Broad Institute Genome Sequencing Center for Infectious Disease"/>
            <person name="Wu L."/>
            <person name="Ma J."/>
        </authorList>
    </citation>
    <scope>NUCLEOTIDE SEQUENCE [LARGE SCALE GENOMIC DNA]</scope>
    <source>
        <strain evidence="7">NBRC 111980</strain>
    </source>
</reference>
<protein>
    <submittedName>
        <fullName evidence="6">LysR family transcriptional regulator</fullName>
    </submittedName>
</protein>
<evidence type="ECO:0000259" key="5">
    <source>
        <dbReference type="PROSITE" id="PS50931"/>
    </source>
</evidence>
<dbReference type="Gene3D" id="3.40.190.290">
    <property type="match status" value="1"/>
</dbReference>
<dbReference type="SUPFAM" id="SSF46785">
    <property type="entry name" value="Winged helix' DNA-binding domain"/>
    <property type="match status" value="1"/>
</dbReference>
<dbReference type="SUPFAM" id="SSF53850">
    <property type="entry name" value="Periplasmic binding protein-like II"/>
    <property type="match status" value="1"/>
</dbReference>
<dbReference type="CDD" id="cd05466">
    <property type="entry name" value="PBP2_LTTR_substrate"/>
    <property type="match status" value="1"/>
</dbReference>
<dbReference type="PANTHER" id="PTHR30346">
    <property type="entry name" value="TRANSCRIPTIONAL DUAL REGULATOR HCAR-RELATED"/>
    <property type="match status" value="1"/>
</dbReference>
<proteinExistence type="inferred from homology"/>
<organism evidence="6 7">
    <name type="scientific">Dyella acidisoli</name>
    <dbReference type="NCBI Taxonomy" id="1867834"/>
    <lineage>
        <taxon>Bacteria</taxon>
        <taxon>Pseudomonadati</taxon>
        <taxon>Pseudomonadota</taxon>
        <taxon>Gammaproteobacteria</taxon>
        <taxon>Lysobacterales</taxon>
        <taxon>Rhodanobacteraceae</taxon>
        <taxon>Dyella</taxon>
    </lineage>
</organism>
<dbReference type="Pfam" id="PF03466">
    <property type="entry name" value="LysR_substrate"/>
    <property type="match status" value="1"/>
</dbReference>
<evidence type="ECO:0000313" key="7">
    <source>
        <dbReference type="Proteomes" id="UP001156670"/>
    </source>
</evidence>
<dbReference type="EMBL" id="BSOB01000037">
    <property type="protein sequence ID" value="GLQ94210.1"/>
    <property type="molecule type" value="Genomic_DNA"/>
</dbReference>
<accession>A0ABQ5XR38</accession>
<evidence type="ECO:0000256" key="2">
    <source>
        <dbReference type="ARBA" id="ARBA00023015"/>
    </source>
</evidence>
<dbReference type="RefSeq" id="WP_284321914.1">
    <property type="nucleotide sequence ID" value="NZ_BSOB01000037.1"/>
</dbReference>
<dbReference type="Pfam" id="PF00126">
    <property type="entry name" value="HTH_1"/>
    <property type="match status" value="1"/>
</dbReference>